<evidence type="ECO:0000256" key="2">
    <source>
        <dbReference type="SAM" id="MobiDB-lite"/>
    </source>
</evidence>
<keyword evidence="5" id="KW-1185">Reference proteome</keyword>
<dbReference type="GO" id="GO:0008270">
    <property type="term" value="F:zinc ion binding"/>
    <property type="evidence" value="ECO:0007669"/>
    <property type="project" value="UniProtKB-KW"/>
</dbReference>
<dbReference type="AlphaFoldDB" id="A0A4Z1GY85"/>
<keyword evidence="1" id="KW-0863">Zinc-finger</keyword>
<feature type="region of interest" description="Disordered" evidence="2">
    <location>
        <begin position="136"/>
        <end position="169"/>
    </location>
</feature>
<evidence type="ECO:0000259" key="3">
    <source>
        <dbReference type="PROSITE" id="PS50103"/>
    </source>
</evidence>
<gene>
    <name evidence="4" type="ORF">BHYA_0078g00400</name>
</gene>
<proteinExistence type="predicted"/>
<protein>
    <recommendedName>
        <fullName evidence="3">C3H1-type domain-containing protein</fullName>
    </recommendedName>
</protein>
<keyword evidence="1" id="KW-0862">Zinc</keyword>
<evidence type="ECO:0000313" key="4">
    <source>
        <dbReference type="EMBL" id="TGO38287.1"/>
    </source>
</evidence>
<feature type="domain" description="C3H1-type" evidence="3">
    <location>
        <begin position="424"/>
        <end position="452"/>
    </location>
</feature>
<dbReference type="EMBL" id="PQXK01000078">
    <property type="protein sequence ID" value="TGO38287.1"/>
    <property type="molecule type" value="Genomic_DNA"/>
</dbReference>
<feature type="region of interest" description="Disordered" evidence="2">
    <location>
        <begin position="181"/>
        <end position="207"/>
    </location>
</feature>
<feature type="zinc finger region" description="C3H1-type" evidence="1">
    <location>
        <begin position="424"/>
        <end position="452"/>
    </location>
</feature>
<sequence>MLLSSRATRILEEVKNGCCMLYGAEFFTEDEWVRIDALLHKGKYVFTNGPQKQLSDAYEPSNSQQLVRIEDRAVSEPPSNTQAGLQEHDGPSEDEHKSDALVTVTSNDHEFFSGSPSDATCFHCQARPQLPENEARVKLPKPGFDPSAAEFVRDYEPKKEESTHREPKRLSDEPRIILTRSVTSSGTPSMPVGPRPKKTTSSAQAGKSYRAIKDFQPPSDAVGGIQISRGDKIKVKKPLGASLCLGWNCTSELFGSFPVSAILEDDKTSSKKTNHGSLAPKKTGGFSMDDYDNRKTAEWADDDEDDILPPPTKSQVASNGVEGTKQIENSDSPNPVASANSDREINSESDSESAGIESRVSSLNTDHDEEVANGQKQNDADYENKELQMTKYRPSRSYNSSPKPGKFMTTRDRLRIEPHEIVVPKTEVCYYWDSPKGCRFSEAQCRDLHEHREYTLQTNIRNGKINPGVLFDVVYAIPSPEPGKQHQPADPSTTVGKRFTCFFWHSYTASESSKKCLNSAAACQFLHTYVGSEGILYKEVQIQAFKNRNRKPVAKQPLSPPSEATDGQGWGSAENVSPDLDW</sequence>
<feature type="region of interest" description="Disordered" evidence="2">
    <location>
        <begin position="74"/>
        <end position="97"/>
    </location>
</feature>
<evidence type="ECO:0000313" key="5">
    <source>
        <dbReference type="Proteomes" id="UP000297814"/>
    </source>
</evidence>
<feature type="region of interest" description="Disordered" evidence="2">
    <location>
        <begin position="266"/>
        <end position="384"/>
    </location>
</feature>
<comment type="caution">
    <text evidence="4">The sequence shown here is derived from an EMBL/GenBank/DDBJ whole genome shotgun (WGS) entry which is preliminary data.</text>
</comment>
<evidence type="ECO:0000256" key="1">
    <source>
        <dbReference type="PROSITE-ProRule" id="PRU00723"/>
    </source>
</evidence>
<feature type="compositionally biased region" description="Polar residues" evidence="2">
    <location>
        <begin position="326"/>
        <end position="340"/>
    </location>
</feature>
<feature type="compositionally biased region" description="Basic and acidic residues" evidence="2">
    <location>
        <begin position="86"/>
        <end position="97"/>
    </location>
</feature>
<reference evidence="4 5" key="1">
    <citation type="submission" date="2017-12" db="EMBL/GenBank/DDBJ databases">
        <title>Comparative genomics of Botrytis spp.</title>
        <authorList>
            <person name="Valero-Jimenez C.A."/>
            <person name="Tapia P."/>
            <person name="Veloso J."/>
            <person name="Silva-Moreno E."/>
            <person name="Staats M."/>
            <person name="Valdes J.H."/>
            <person name="Van Kan J.A.L."/>
        </authorList>
    </citation>
    <scope>NUCLEOTIDE SEQUENCE [LARGE SCALE GENOMIC DNA]</scope>
    <source>
        <strain evidence="4 5">Bh0001</strain>
    </source>
</reference>
<keyword evidence="1" id="KW-0479">Metal-binding</keyword>
<feature type="compositionally biased region" description="Basic and acidic residues" evidence="2">
    <location>
        <begin position="151"/>
        <end position="169"/>
    </location>
</feature>
<name>A0A4Z1GY85_9HELO</name>
<dbReference type="InterPro" id="IPR000571">
    <property type="entry name" value="Znf_CCCH"/>
</dbReference>
<accession>A0A4Z1GY85</accession>
<dbReference type="PROSITE" id="PS50103">
    <property type="entry name" value="ZF_C3H1"/>
    <property type="match status" value="1"/>
</dbReference>
<feature type="region of interest" description="Disordered" evidence="2">
    <location>
        <begin position="548"/>
        <end position="582"/>
    </location>
</feature>
<organism evidence="4 5">
    <name type="scientific">Botrytis hyacinthi</name>
    <dbReference type="NCBI Taxonomy" id="278943"/>
    <lineage>
        <taxon>Eukaryota</taxon>
        <taxon>Fungi</taxon>
        <taxon>Dikarya</taxon>
        <taxon>Ascomycota</taxon>
        <taxon>Pezizomycotina</taxon>
        <taxon>Leotiomycetes</taxon>
        <taxon>Helotiales</taxon>
        <taxon>Sclerotiniaceae</taxon>
        <taxon>Botrytis</taxon>
    </lineage>
</organism>
<dbReference type="Proteomes" id="UP000297814">
    <property type="component" value="Unassembled WGS sequence"/>
</dbReference>